<keyword evidence="5" id="KW-0732">Signal</keyword>
<comment type="similarity">
    <text evidence="1">Belongs to the oxygen-dependent FAD-linked oxidoreductase family.</text>
</comment>
<dbReference type="InterPro" id="IPR050416">
    <property type="entry name" value="FAD-linked_Oxidoreductase"/>
</dbReference>
<comment type="caution">
    <text evidence="7">The sequence shown here is derived from an EMBL/GenBank/DDBJ whole genome shotgun (WGS) entry which is preliminary data.</text>
</comment>
<dbReference type="Gene3D" id="3.30.465.10">
    <property type="match status" value="1"/>
</dbReference>
<gene>
    <name evidence="7" type="ORF">KHLLAP_LOCUS13296</name>
</gene>
<dbReference type="InterPro" id="IPR036318">
    <property type="entry name" value="FAD-bd_PCMH-like_sf"/>
</dbReference>
<protein>
    <submittedName>
        <fullName evidence="7">Uu.00g009470.m01.CDS01</fullName>
    </submittedName>
</protein>
<keyword evidence="2" id="KW-0285">Flavoprotein</keyword>
<dbReference type="AlphaFoldDB" id="A0AAI8YPX8"/>
<evidence type="ECO:0000256" key="1">
    <source>
        <dbReference type="ARBA" id="ARBA00005466"/>
    </source>
</evidence>
<evidence type="ECO:0000313" key="8">
    <source>
        <dbReference type="Proteomes" id="UP001295740"/>
    </source>
</evidence>
<evidence type="ECO:0000256" key="3">
    <source>
        <dbReference type="ARBA" id="ARBA00022827"/>
    </source>
</evidence>
<evidence type="ECO:0000313" key="7">
    <source>
        <dbReference type="EMBL" id="CAJ2512828.1"/>
    </source>
</evidence>
<dbReference type="Gene3D" id="3.40.462.20">
    <property type="match status" value="1"/>
</dbReference>
<dbReference type="InterPro" id="IPR016166">
    <property type="entry name" value="FAD-bd_PCMH"/>
</dbReference>
<feature type="chain" id="PRO_5042589411" evidence="5">
    <location>
        <begin position="27"/>
        <end position="500"/>
    </location>
</feature>
<evidence type="ECO:0000259" key="6">
    <source>
        <dbReference type="PROSITE" id="PS51387"/>
    </source>
</evidence>
<dbReference type="GO" id="GO:0016491">
    <property type="term" value="F:oxidoreductase activity"/>
    <property type="evidence" value="ECO:0007669"/>
    <property type="project" value="UniProtKB-KW"/>
</dbReference>
<dbReference type="PANTHER" id="PTHR42973:SF22">
    <property type="entry name" value="FAD-BINDING PCMH-TYPE DOMAIN-CONTAINING PROTEIN-RELATED"/>
    <property type="match status" value="1"/>
</dbReference>
<dbReference type="InterPro" id="IPR016169">
    <property type="entry name" value="FAD-bd_PCMH_sub2"/>
</dbReference>
<dbReference type="PANTHER" id="PTHR42973">
    <property type="entry name" value="BINDING OXIDOREDUCTASE, PUTATIVE (AFU_ORTHOLOGUE AFUA_1G17690)-RELATED"/>
    <property type="match status" value="1"/>
</dbReference>
<keyword evidence="4" id="KW-0560">Oxidoreductase</keyword>
<organism evidence="7 8">
    <name type="scientific">Anthostomella pinea</name>
    <dbReference type="NCBI Taxonomy" id="933095"/>
    <lineage>
        <taxon>Eukaryota</taxon>
        <taxon>Fungi</taxon>
        <taxon>Dikarya</taxon>
        <taxon>Ascomycota</taxon>
        <taxon>Pezizomycotina</taxon>
        <taxon>Sordariomycetes</taxon>
        <taxon>Xylariomycetidae</taxon>
        <taxon>Xylariales</taxon>
        <taxon>Xylariaceae</taxon>
        <taxon>Anthostomella</taxon>
    </lineage>
</organism>
<feature type="signal peptide" evidence="5">
    <location>
        <begin position="1"/>
        <end position="26"/>
    </location>
</feature>
<dbReference type="PROSITE" id="PS51387">
    <property type="entry name" value="FAD_PCMH"/>
    <property type="match status" value="1"/>
</dbReference>
<proteinExistence type="inferred from homology"/>
<sequence length="500" mass="52583">MTNITSTTGVCCLALFLALKCNVSFPGNTTYETSLGSYFSWQEAAIHPNCIVSPQIAQDVSTAVNLLTATTTTTISTPSTPLAGCQFAVRSGGHASFPGAANIEGGVTIDLSRLSSITLSPPGVGAAARAAALPPTVSVGVGATWGLVYAQLDALRLSVNGGRAASVGVGGLTLGGGISYFGPRYGWTCDSVANLEVVLADGRIVNANPDENPDLLWVLSGGTNNFGIVTRGDLQTFPQGDLWGGQVVRPMQTADEQVVALAAFNDPESYDEFASLITTFAYSGDQDVQVVVNDMQYTKPEANPLVFHALSSMAAVSSTQRITNMSDLAAETEANDANGSRQASATLTKVSSIAALNAAVQAWNASVASVRTIPSIVWGLGLDPLPPLLYERHADANAPGLADRKGKALIIINLTAKWLDVADDDAVDAAARALIEAIKRDVGGLDALDPFLYVNYAAPWQRPVESYRRASVERMRRVQDMYDPGRVFTNTVPGGFKVHQ</sequence>
<evidence type="ECO:0000256" key="5">
    <source>
        <dbReference type="SAM" id="SignalP"/>
    </source>
</evidence>
<dbReference type="GO" id="GO:0071949">
    <property type="term" value="F:FAD binding"/>
    <property type="evidence" value="ECO:0007669"/>
    <property type="project" value="InterPro"/>
</dbReference>
<evidence type="ECO:0000256" key="4">
    <source>
        <dbReference type="ARBA" id="ARBA00023002"/>
    </source>
</evidence>
<dbReference type="EMBL" id="CAUWAG010000020">
    <property type="protein sequence ID" value="CAJ2512828.1"/>
    <property type="molecule type" value="Genomic_DNA"/>
</dbReference>
<feature type="domain" description="FAD-binding PCMH-type" evidence="6">
    <location>
        <begin position="44"/>
        <end position="239"/>
    </location>
</feature>
<accession>A0AAI8YPX8</accession>
<dbReference type="InterPro" id="IPR006094">
    <property type="entry name" value="Oxid_FAD_bind_N"/>
</dbReference>
<name>A0AAI8YPX8_9PEZI</name>
<keyword evidence="3" id="KW-0274">FAD</keyword>
<dbReference type="Gene3D" id="3.30.43.10">
    <property type="entry name" value="Uridine Diphospho-n-acetylenolpyruvylglucosamine Reductase, domain 2"/>
    <property type="match status" value="1"/>
</dbReference>
<dbReference type="InterPro" id="IPR016167">
    <property type="entry name" value="FAD-bd_PCMH_sub1"/>
</dbReference>
<dbReference type="Pfam" id="PF01565">
    <property type="entry name" value="FAD_binding_4"/>
    <property type="match status" value="1"/>
</dbReference>
<reference evidence="7" key="1">
    <citation type="submission" date="2023-10" db="EMBL/GenBank/DDBJ databases">
        <authorList>
            <person name="Hackl T."/>
        </authorList>
    </citation>
    <scope>NUCLEOTIDE SEQUENCE</scope>
</reference>
<dbReference type="Proteomes" id="UP001295740">
    <property type="component" value="Unassembled WGS sequence"/>
</dbReference>
<dbReference type="SUPFAM" id="SSF56176">
    <property type="entry name" value="FAD-binding/transporter-associated domain-like"/>
    <property type="match status" value="1"/>
</dbReference>
<keyword evidence="8" id="KW-1185">Reference proteome</keyword>
<evidence type="ECO:0000256" key="2">
    <source>
        <dbReference type="ARBA" id="ARBA00022630"/>
    </source>
</evidence>